<keyword evidence="4 7" id="KW-0833">Ubl conjugation pathway</keyword>
<comment type="similarity">
    <text evidence="7">Belongs to the ubiquitin-conjugating enzyme family.</text>
</comment>
<feature type="compositionally biased region" description="Basic and acidic residues" evidence="8">
    <location>
        <begin position="185"/>
        <end position="202"/>
    </location>
</feature>
<keyword evidence="3 7" id="KW-0547">Nucleotide-binding</keyword>
<dbReference type="OrthoDB" id="10069349at2759"/>
<evidence type="ECO:0000256" key="8">
    <source>
        <dbReference type="SAM" id="MobiDB-lite"/>
    </source>
</evidence>
<name>A0A0M0J999_9EUKA</name>
<keyword evidence="2" id="KW-0808">Transferase</keyword>
<dbReference type="PANTHER" id="PTHR24067">
    <property type="entry name" value="UBIQUITIN-CONJUGATING ENZYME E2"/>
    <property type="match status" value="1"/>
</dbReference>
<reference evidence="11" key="1">
    <citation type="journal article" date="2015" name="PLoS Genet.">
        <title>Genome Sequence and Transcriptome Analyses of Chrysochromulina tobin: Metabolic Tools for Enhanced Algal Fitness in the Prominent Order Prymnesiales (Haptophyceae).</title>
        <authorList>
            <person name="Hovde B.T."/>
            <person name="Deodato C.R."/>
            <person name="Hunsperger H.M."/>
            <person name="Ryken S.A."/>
            <person name="Yost W."/>
            <person name="Jha R.K."/>
            <person name="Patterson J."/>
            <person name="Monnat R.J. Jr."/>
            <person name="Barlow S.B."/>
            <person name="Starkenburg S.R."/>
            <person name="Cattolico R.A."/>
        </authorList>
    </citation>
    <scope>NUCLEOTIDE SEQUENCE</scope>
    <source>
        <strain evidence="11">CCMP291</strain>
    </source>
</reference>
<evidence type="ECO:0000313" key="10">
    <source>
        <dbReference type="EMBL" id="KOO23164.1"/>
    </source>
</evidence>
<evidence type="ECO:0000256" key="1">
    <source>
        <dbReference type="ARBA" id="ARBA00012486"/>
    </source>
</evidence>
<organism evidence="10 11">
    <name type="scientific">Chrysochromulina tobinii</name>
    <dbReference type="NCBI Taxonomy" id="1460289"/>
    <lineage>
        <taxon>Eukaryota</taxon>
        <taxon>Haptista</taxon>
        <taxon>Haptophyta</taxon>
        <taxon>Prymnesiophyceae</taxon>
        <taxon>Prymnesiales</taxon>
        <taxon>Chrysochromulinaceae</taxon>
        <taxon>Chrysochromulina</taxon>
    </lineage>
</organism>
<gene>
    <name evidence="10" type="ORF">Ctob_003327</name>
</gene>
<evidence type="ECO:0000256" key="5">
    <source>
        <dbReference type="ARBA" id="ARBA00022840"/>
    </source>
</evidence>
<dbReference type="SUPFAM" id="SSF54495">
    <property type="entry name" value="UBC-like"/>
    <property type="match status" value="1"/>
</dbReference>
<dbReference type="InterPro" id="IPR050113">
    <property type="entry name" value="Ub_conjugating_enzyme"/>
</dbReference>
<dbReference type="InterPro" id="IPR016135">
    <property type="entry name" value="UBQ-conjugating_enzyme/RWD"/>
</dbReference>
<dbReference type="Proteomes" id="UP000037460">
    <property type="component" value="Unassembled WGS sequence"/>
</dbReference>
<accession>A0A0M0J999</accession>
<evidence type="ECO:0000256" key="7">
    <source>
        <dbReference type="RuleBase" id="RU362109"/>
    </source>
</evidence>
<evidence type="ECO:0000256" key="2">
    <source>
        <dbReference type="ARBA" id="ARBA00022679"/>
    </source>
</evidence>
<dbReference type="CDD" id="cd23804">
    <property type="entry name" value="UBCc_UBE2S"/>
    <property type="match status" value="1"/>
</dbReference>
<keyword evidence="11" id="KW-1185">Reference proteome</keyword>
<comment type="caution">
    <text evidence="10">The sequence shown here is derived from an EMBL/GenBank/DDBJ whole genome shotgun (WGS) entry which is preliminary data.</text>
</comment>
<feature type="compositionally biased region" description="Basic residues" evidence="8">
    <location>
        <begin position="203"/>
        <end position="212"/>
    </location>
</feature>
<dbReference type="SMART" id="SM00212">
    <property type="entry name" value="UBCc"/>
    <property type="match status" value="1"/>
</dbReference>
<dbReference type="InterPro" id="IPR023313">
    <property type="entry name" value="UBQ-conjugating_AS"/>
</dbReference>
<feature type="domain" description="UBC core" evidence="9">
    <location>
        <begin position="19"/>
        <end position="165"/>
    </location>
</feature>
<evidence type="ECO:0000313" key="11">
    <source>
        <dbReference type="Proteomes" id="UP000037460"/>
    </source>
</evidence>
<dbReference type="PROSITE" id="PS00183">
    <property type="entry name" value="UBC_1"/>
    <property type="match status" value="1"/>
</dbReference>
<evidence type="ECO:0000259" key="9">
    <source>
        <dbReference type="PROSITE" id="PS50127"/>
    </source>
</evidence>
<dbReference type="InterPro" id="IPR000608">
    <property type="entry name" value="UBC"/>
</dbReference>
<dbReference type="EC" id="2.3.2.23" evidence="1"/>
<evidence type="ECO:0000256" key="4">
    <source>
        <dbReference type="ARBA" id="ARBA00022786"/>
    </source>
</evidence>
<dbReference type="PROSITE" id="PS50127">
    <property type="entry name" value="UBC_2"/>
    <property type="match status" value="1"/>
</dbReference>
<evidence type="ECO:0000256" key="3">
    <source>
        <dbReference type="ARBA" id="ARBA00022741"/>
    </source>
</evidence>
<protein>
    <recommendedName>
        <fullName evidence="1">E2 ubiquitin-conjugating enzyme</fullName>
        <ecNumber evidence="1">2.3.2.23</ecNumber>
    </recommendedName>
</protein>
<sequence length="212" mass="23404">MSAQQAGSSSSSNENISPAVVLSVAKEIRKLCTEPLDGIKVQLNEEDVTDIIAEIHGPDSTPFEGGVYKVKLTLPTDYPHAPPKGFFLTRIFHPNISKTGEICVNTLKKDWKNDLGIGHVLQVVRCLLINPFPESALNEEAGKLFMEDYDTYFKKARMFTEVHARAKVSSTNSAEAGEDCADGEQLEKRQKAADSKAAEKQRLAKKKSLKRL</sequence>
<dbReference type="GO" id="GO:0005524">
    <property type="term" value="F:ATP binding"/>
    <property type="evidence" value="ECO:0007669"/>
    <property type="project" value="UniProtKB-UniRule"/>
</dbReference>
<keyword evidence="5 7" id="KW-0067">ATP-binding</keyword>
<dbReference type="EMBL" id="JWZX01003215">
    <property type="protein sequence ID" value="KOO23164.1"/>
    <property type="molecule type" value="Genomic_DNA"/>
</dbReference>
<dbReference type="FunFam" id="3.10.110.10:FF:000031">
    <property type="entry name" value="Ubiquitin-conjugating enzyme E2 22"/>
    <property type="match status" value="1"/>
</dbReference>
<feature type="region of interest" description="Disordered" evidence="8">
    <location>
        <begin position="169"/>
        <end position="212"/>
    </location>
</feature>
<dbReference type="Pfam" id="PF00179">
    <property type="entry name" value="UQ_con"/>
    <property type="match status" value="1"/>
</dbReference>
<proteinExistence type="inferred from homology"/>
<dbReference type="GO" id="GO:0061631">
    <property type="term" value="F:ubiquitin conjugating enzyme activity"/>
    <property type="evidence" value="ECO:0007669"/>
    <property type="project" value="UniProtKB-EC"/>
</dbReference>
<feature type="active site" description="Glycyl thioester intermediate" evidence="6">
    <location>
        <position position="103"/>
    </location>
</feature>
<dbReference type="Gene3D" id="3.10.110.10">
    <property type="entry name" value="Ubiquitin Conjugating Enzyme"/>
    <property type="match status" value="1"/>
</dbReference>
<dbReference type="AlphaFoldDB" id="A0A0M0J999"/>
<evidence type="ECO:0000256" key="6">
    <source>
        <dbReference type="PROSITE-ProRule" id="PRU10133"/>
    </source>
</evidence>